<keyword evidence="2" id="KW-1185">Reference proteome</keyword>
<protein>
    <recommendedName>
        <fullName evidence="3">F-box domain-containing protein</fullName>
    </recommendedName>
</protein>
<name>A0ABR3J8Z8_9AGAR</name>
<organism evidence="1 2">
    <name type="scientific">Hohenbuehelia grisea</name>
    <dbReference type="NCBI Taxonomy" id="104357"/>
    <lineage>
        <taxon>Eukaryota</taxon>
        <taxon>Fungi</taxon>
        <taxon>Dikarya</taxon>
        <taxon>Basidiomycota</taxon>
        <taxon>Agaricomycotina</taxon>
        <taxon>Agaricomycetes</taxon>
        <taxon>Agaricomycetidae</taxon>
        <taxon>Agaricales</taxon>
        <taxon>Pleurotineae</taxon>
        <taxon>Pleurotaceae</taxon>
        <taxon>Hohenbuehelia</taxon>
    </lineage>
</organism>
<evidence type="ECO:0000313" key="1">
    <source>
        <dbReference type="EMBL" id="KAL0952156.1"/>
    </source>
</evidence>
<accession>A0ABR3J8Z8</accession>
<reference evidence="2" key="1">
    <citation type="submission" date="2024-06" db="EMBL/GenBank/DDBJ databases">
        <title>Multi-omics analyses provide insights into the biosynthesis of the anticancer antibiotic pleurotin in Hohenbuehelia grisea.</title>
        <authorList>
            <person name="Weaver J.A."/>
            <person name="Alberti F."/>
        </authorList>
    </citation>
    <scope>NUCLEOTIDE SEQUENCE [LARGE SCALE GENOMIC DNA]</scope>
    <source>
        <strain evidence="2">T-177</strain>
    </source>
</reference>
<proteinExistence type="predicted"/>
<dbReference type="Proteomes" id="UP001556367">
    <property type="component" value="Unassembled WGS sequence"/>
</dbReference>
<dbReference type="EMBL" id="JASNQZ010000011">
    <property type="protein sequence ID" value="KAL0952156.1"/>
    <property type="molecule type" value="Genomic_DNA"/>
</dbReference>
<gene>
    <name evidence="1" type="ORF">HGRIS_008772</name>
</gene>
<comment type="caution">
    <text evidence="1">The sequence shown here is derived from an EMBL/GenBank/DDBJ whole genome shotgun (WGS) entry which is preliminary data.</text>
</comment>
<evidence type="ECO:0008006" key="3">
    <source>
        <dbReference type="Google" id="ProtNLM"/>
    </source>
</evidence>
<sequence>MNLLSPFLNIAQTANPDSVNSMEITQIQNLVLPTDVLREILEQSAYSDRRMALRLVLLNRLIHTWIDPILYQTILLLSDTSTEKFLIATETKPAKGFSRVKRLYLRDRLDQSAGRKIINLCSRIEELSCTSDPLCVFTQLRPDFSQSLYSQVTHLEYMDLDAEMQSWSIFQHLPNLTHLHLPRSRHFDITETRDAGKQISRAFNVCRTLEVLLLVTIGEPTSHRGLELTGDPRVVVLYDFGVRGMDSVYDEQWRGWQAIWELAERVVQAQRGALESKIIGLGGAGT</sequence>
<evidence type="ECO:0000313" key="2">
    <source>
        <dbReference type="Proteomes" id="UP001556367"/>
    </source>
</evidence>